<feature type="region of interest" description="Disordered" evidence="1">
    <location>
        <begin position="18"/>
        <end position="61"/>
    </location>
</feature>
<keyword evidence="3" id="KW-1185">Reference proteome</keyword>
<protein>
    <submittedName>
        <fullName evidence="2">Uncharacterized protein</fullName>
    </submittedName>
</protein>
<evidence type="ECO:0000313" key="3">
    <source>
        <dbReference type="Proteomes" id="UP001419268"/>
    </source>
</evidence>
<reference evidence="2 3" key="1">
    <citation type="submission" date="2024-01" db="EMBL/GenBank/DDBJ databases">
        <title>Genome assemblies of Stephania.</title>
        <authorList>
            <person name="Yang L."/>
        </authorList>
    </citation>
    <scope>NUCLEOTIDE SEQUENCE [LARGE SCALE GENOMIC DNA]</scope>
    <source>
        <strain evidence="2">JXDWG</strain>
        <tissue evidence="2">Leaf</tissue>
    </source>
</reference>
<dbReference type="Proteomes" id="UP001419268">
    <property type="component" value="Unassembled WGS sequence"/>
</dbReference>
<sequence>MHRTLFEICLQTKKLYKPTKIPNSRHKGAPHPPNPGCPDHYRRVVAPVNEPNPSQPASDAPEMAVAVLEGAFSEVHAHFLLALHESLKLREPLNDCIKLRMSHHRLLGRADTGISISSLPLAM</sequence>
<evidence type="ECO:0000256" key="1">
    <source>
        <dbReference type="SAM" id="MobiDB-lite"/>
    </source>
</evidence>
<name>A0AAP0EVT8_9MAGN</name>
<accession>A0AAP0EVT8</accession>
<dbReference type="AlphaFoldDB" id="A0AAP0EVT8"/>
<proteinExistence type="predicted"/>
<comment type="caution">
    <text evidence="2">The sequence shown here is derived from an EMBL/GenBank/DDBJ whole genome shotgun (WGS) entry which is preliminary data.</text>
</comment>
<gene>
    <name evidence="2" type="ORF">Scep_024041</name>
</gene>
<dbReference type="EMBL" id="JBBNAG010000010">
    <property type="protein sequence ID" value="KAK9100611.1"/>
    <property type="molecule type" value="Genomic_DNA"/>
</dbReference>
<evidence type="ECO:0000313" key="2">
    <source>
        <dbReference type="EMBL" id="KAK9100611.1"/>
    </source>
</evidence>
<organism evidence="2 3">
    <name type="scientific">Stephania cephalantha</name>
    <dbReference type="NCBI Taxonomy" id="152367"/>
    <lineage>
        <taxon>Eukaryota</taxon>
        <taxon>Viridiplantae</taxon>
        <taxon>Streptophyta</taxon>
        <taxon>Embryophyta</taxon>
        <taxon>Tracheophyta</taxon>
        <taxon>Spermatophyta</taxon>
        <taxon>Magnoliopsida</taxon>
        <taxon>Ranunculales</taxon>
        <taxon>Menispermaceae</taxon>
        <taxon>Menispermoideae</taxon>
        <taxon>Cissampelideae</taxon>
        <taxon>Stephania</taxon>
    </lineage>
</organism>